<evidence type="ECO:0000256" key="2">
    <source>
        <dbReference type="ARBA" id="ARBA00012528"/>
    </source>
</evidence>
<reference evidence="6 7" key="1">
    <citation type="submission" date="2019-04" db="EMBL/GenBank/DDBJ databases">
        <title>A reverse ecology approach based on a biological definition of microbial populations.</title>
        <authorList>
            <person name="Arevalo P."/>
            <person name="Vaninsberghe D."/>
            <person name="Elsherbini J."/>
            <person name="Gore J."/>
            <person name="Polz M."/>
        </authorList>
    </citation>
    <scope>NUCLEOTIDE SEQUENCE [LARGE SCALE GENOMIC DNA]</scope>
    <source>
        <strain evidence="6 7">10N.261.46.E4</strain>
    </source>
</reference>
<dbReference type="CDD" id="cd01949">
    <property type="entry name" value="GGDEF"/>
    <property type="match status" value="1"/>
</dbReference>
<keyword evidence="4" id="KW-1133">Transmembrane helix</keyword>
<sequence>MKWIHKIVIFLVIATLAIMQYYRVNGNRLITSITPEKYEFIATSDQIHMGVSTSKISFEDKQYILDCELKVSEYPWPYCGLSIRINPDITVGLDLSQYHTFRVNIDYHTDEGSSARLRTYLRNYNPAYSVPDDEYTHKYNGMEFSPGVDGGVIEIPINNLQVMTWWLSDNNIDLEHSLPEYSNVNMVEFATGSGAKIGHHRIVIRSIEFEGSSISTESLFMILLFIWVCTGTAFLVSELHRSRKRMLIVEKRHLHLKSLNQALRDQNLEFSELAHRDELTGTLNRHAVREWLKMQSQHVKRGHGKLSILYLDLDYFKRVNDKYGHQMGDHVLREFGMVVGSSICDTDKLVRWGGEEFIVFCPDTDADEAQRKAEKVRFLVSQHLWVHGDPLTCSIGVAEMKQEKGSETIARADEALYQAKHSGRNQVILSH</sequence>
<accession>A0A4U1Z3V2</accession>
<dbReference type="Pfam" id="PF00990">
    <property type="entry name" value="GGDEF"/>
    <property type="match status" value="1"/>
</dbReference>
<comment type="catalytic activity">
    <reaction evidence="3">
        <text>2 GTP = 3',3'-c-di-GMP + 2 diphosphate</text>
        <dbReference type="Rhea" id="RHEA:24898"/>
        <dbReference type="ChEBI" id="CHEBI:33019"/>
        <dbReference type="ChEBI" id="CHEBI:37565"/>
        <dbReference type="ChEBI" id="CHEBI:58805"/>
        <dbReference type="EC" id="2.7.7.65"/>
    </reaction>
</comment>
<dbReference type="PANTHER" id="PTHR45138">
    <property type="entry name" value="REGULATORY COMPONENTS OF SENSORY TRANSDUCTION SYSTEM"/>
    <property type="match status" value="1"/>
</dbReference>
<evidence type="ECO:0000313" key="7">
    <source>
        <dbReference type="Proteomes" id="UP000305234"/>
    </source>
</evidence>
<protein>
    <recommendedName>
        <fullName evidence="2">diguanylate cyclase</fullName>
        <ecNumber evidence="2">2.7.7.65</ecNumber>
    </recommendedName>
</protein>
<dbReference type="GO" id="GO:0005886">
    <property type="term" value="C:plasma membrane"/>
    <property type="evidence" value="ECO:0007669"/>
    <property type="project" value="TreeGrafter"/>
</dbReference>
<dbReference type="EMBL" id="SYUW01000005">
    <property type="protein sequence ID" value="TKF28312.1"/>
    <property type="molecule type" value="Genomic_DNA"/>
</dbReference>
<gene>
    <name evidence="6" type="ORF">FCV52_02325</name>
</gene>
<name>A0A4U1Z3V2_9VIBR</name>
<keyword evidence="4" id="KW-0812">Transmembrane</keyword>
<dbReference type="SUPFAM" id="SSF49785">
    <property type="entry name" value="Galactose-binding domain-like"/>
    <property type="match status" value="1"/>
</dbReference>
<keyword evidence="4" id="KW-0472">Membrane</keyword>
<comment type="cofactor">
    <cofactor evidence="1">
        <name>Mg(2+)</name>
        <dbReference type="ChEBI" id="CHEBI:18420"/>
    </cofactor>
</comment>
<evidence type="ECO:0000256" key="4">
    <source>
        <dbReference type="SAM" id="Phobius"/>
    </source>
</evidence>
<evidence type="ECO:0000256" key="1">
    <source>
        <dbReference type="ARBA" id="ARBA00001946"/>
    </source>
</evidence>
<evidence type="ECO:0000313" key="6">
    <source>
        <dbReference type="EMBL" id="TKF28312.1"/>
    </source>
</evidence>
<dbReference type="InterPro" id="IPR000160">
    <property type="entry name" value="GGDEF_dom"/>
</dbReference>
<dbReference type="FunFam" id="3.30.70.270:FF:000001">
    <property type="entry name" value="Diguanylate cyclase domain protein"/>
    <property type="match status" value="1"/>
</dbReference>
<feature type="domain" description="GGDEF" evidence="5">
    <location>
        <begin position="304"/>
        <end position="431"/>
    </location>
</feature>
<dbReference type="RefSeq" id="WP_136996981.1">
    <property type="nucleotide sequence ID" value="NZ_JBFRJO010000001.1"/>
</dbReference>
<dbReference type="EC" id="2.7.7.65" evidence="2"/>
<dbReference type="GO" id="GO:1902201">
    <property type="term" value="P:negative regulation of bacterial-type flagellum-dependent cell motility"/>
    <property type="evidence" value="ECO:0007669"/>
    <property type="project" value="TreeGrafter"/>
</dbReference>
<evidence type="ECO:0000256" key="3">
    <source>
        <dbReference type="ARBA" id="ARBA00034247"/>
    </source>
</evidence>
<dbReference type="Gene3D" id="3.30.70.270">
    <property type="match status" value="1"/>
</dbReference>
<dbReference type="PROSITE" id="PS50887">
    <property type="entry name" value="GGDEF"/>
    <property type="match status" value="1"/>
</dbReference>
<dbReference type="NCBIfam" id="TIGR00254">
    <property type="entry name" value="GGDEF"/>
    <property type="match status" value="1"/>
</dbReference>
<dbReference type="GO" id="GO:0052621">
    <property type="term" value="F:diguanylate cyclase activity"/>
    <property type="evidence" value="ECO:0007669"/>
    <property type="project" value="UniProtKB-EC"/>
</dbReference>
<dbReference type="InterPro" id="IPR029787">
    <property type="entry name" value="Nucleotide_cyclase"/>
</dbReference>
<dbReference type="Proteomes" id="UP000305234">
    <property type="component" value="Unassembled WGS sequence"/>
</dbReference>
<evidence type="ECO:0000259" key="5">
    <source>
        <dbReference type="PROSITE" id="PS50887"/>
    </source>
</evidence>
<feature type="transmembrane region" description="Helical" evidence="4">
    <location>
        <begin position="218"/>
        <end position="236"/>
    </location>
</feature>
<proteinExistence type="predicted"/>
<dbReference type="AlphaFoldDB" id="A0A4U1Z3V2"/>
<dbReference type="InterPro" id="IPR043128">
    <property type="entry name" value="Rev_trsase/Diguanyl_cyclase"/>
</dbReference>
<organism evidence="6 7">
    <name type="scientific">Vibrio kanaloae</name>
    <dbReference type="NCBI Taxonomy" id="170673"/>
    <lineage>
        <taxon>Bacteria</taxon>
        <taxon>Pseudomonadati</taxon>
        <taxon>Pseudomonadota</taxon>
        <taxon>Gammaproteobacteria</taxon>
        <taxon>Vibrionales</taxon>
        <taxon>Vibrionaceae</taxon>
        <taxon>Vibrio</taxon>
    </lineage>
</organism>
<dbReference type="InterPro" id="IPR050469">
    <property type="entry name" value="Diguanylate_Cyclase"/>
</dbReference>
<dbReference type="PANTHER" id="PTHR45138:SF9">
    <property type="entry name" value="DIGUANYLATE CYCLASE DGCM-RELATED"/>
    <property type="match status" value="1"/>
</dbReference>
<dbReference type="SMART" id="SM00267">
    <property type="entry name" value="GGDEF"/>
    <property type="match status" value="1"/>
</dbReference>
<dbReference type="SUPFAM" id="SSF55073">
    <property type="entry name" value="Nucleotide cyclase"/>
    <property type="match status" value="1"/>
</dbReference>
<dbReference type="GO" id="GO:0043709">
    <property type="term" value="P:cell adhesion involved in single-species biofilm formation"/>
    <property type="evidence" value="ECO:0007669"/>
    <property type="project" value="TreeGrafter"/>
</dbReference>
<comment type="caution">
    <text evidence="6">The sequence shown here is derived from an EMBL/GenBank/DDBJ whole genome shotgun (WGS) entry which is preliminary data.</text>
</comment>
<dbReference type="InterPro" id="IPR008979">
    <property type="entry name" value="Galactose-bd-like_sf"/>
</dbReference>